<reference evidence="1 2" key="1">
    <citation type="submission" date="2019-04" db="EMBL/GenBank/DDBJ databases">
        <authorList>
            <person name="Li M."/>
            <person name="Gao C."/>
        </authorList>
    </citation>
    <scope>NUCLEOTIDE SEQUENCE [LARGE SCALE GENOMIC DNA]</scope>
    <source>
        <strain evidence="1 2">BGMRC 2031</strain>
    </source>
</reference>
<protein>
    <submittedName>
        <fullName evidence="1">Prepilin-type N-terminal cleavage/methylation domain-containing protein</fullName>
    </submittedName>
</protein>
<evidence type="ECO:0000313" key="2">
    <source>
        <dbReference type="Proteomes" id="UP000305202"/>
    </source>
</evidence>
<gene>
    <name evidence="1" type="ORF">FCN80_11980</name>
</gene>
<name>A0ABY2SLA9_9HYPH</name>
<dbReference type="InterPro" id="IPR045584">
    <property type="entry name" value="Pilin-like"/>
</dbReference>
<dbReference type="Proteomes" id="UP000305202">
    <property type="component" value="Unassembled WGS sequence"/>
</dbReference>
<sequence length="158" mass="17272">MKKRIFSPQGFSLPEMLLVMLLVSMLALSGGHAWHGYRQHARLAEAARQITDFLARLQWRAVRGNQACRMSFMPDAGTTLAGCCGACVAQTILRPPLTDVRLKIAEPGYIRLLGWHNTATPTHVLVSNPAGSIRIIISGAGRLRLCSEKGRWAAVPPC</sequence>
<dbReference type="SUPFAM" id="SSF54523">
    <property type="entry name" value="Pili subunits"/>
    <property type="match status" value="1"/>
</dbReference>
<dbReference type="NCBIfam" id="TIGR02532">
    <property type="entry name" value="IV_pilin_GFxxxE"/>
    <property type="match status" value="1"/>
</dbReference>
<dbReference type="RefSeq" id="WP_136990394.1">
    <property type="nucleotide sequence ID" value="NZ_SZPQ01000016.1"/>
</dbReference>
<evidence type="ECO:0000313" key="1">
    <source>
        <dbReference type="EMBL" id="TKI05932.1"/>
    </source>
</evidence>
<organism evidence="1 2">
    <name type="scientific">Martelella alba</name>
    <dbReference type="NCBI Taxonomy" id="2590451"/>
    <lineage>
        <taxon>Bacteria</taxon>
        <taxon>Pseudomonadati</taxon>
        <taxon>Pseudomonadota</taxon>
        <taxon>Alphaproteobacteria</taxon>
        <taxon>Hyphomicrobiales</taxon>
        <taxon>Aurantimonadaceae</taxon>
        <taxon>Martelella</taxon>
    </lineage>
</organism>
<proteinExistence type="predicted"/>
<dbReference type="InterPro" id="IPR012902">
    <property type="entry name" value="N_methyl_site"/>
</dbReference>
<comment type="caution">
    <text evidence="1">The sequence shown here is derived from an EMBL/GenBank/DDBJ whole genome shotgun (WGS) entry which is preliminary data.</text>
</comment>
<dbReference type="EMBL" id="SZPQ01000016">
    <property type="protein sequence ID" value="TKI05932.1"/>
    <property type="molecule type" value="Genomic_DNA"/>
</dbReference>
<keyword evidence="2" id="KW-1185">Reference proteome</keyword>
<accession>A0ABY2SLA9</accession>